<dbReference type="InterPro" id="IPR027417">
    <property type="entry name" value="P-loop_NTPase"/>
</dbReference>
<reference evidence="1" key="1">
    <citation type="journal article" date="2014" name="Front. Microbiol.">
        <title>High frequency of phylogenetically diverse reductive dehalogenase-homologous genes in deep subseafloor sedimentary metagenomes.</title>
        <authorList>
            <person name="Kawai M."/>
            <person name="Futagami T."/>
            <person name="Toyoda A."/>
            <person name="Takaki Y."/>
            <person name="Nishi S."/>
            <person name="Hori S."/>
            <person name="Arai W."/>
            <person name="Tsubouchi T."/>
            <person name="Morono Y."/>
            <person name="Uchiyama I."/>
            <person name="Ito T."/>
            <person name="Fujiyama A."/>
            <person name="Inagaki F."/>
            <person name="Takami H."/>
        </authorList>
    </citation>
    <scope>NUCLEOTIDE SEQUENCE</scope>
    <source>
        <strain evidence="1">Expedition CK06-06</strain>
    </source>
</reference>
<feature type="non-terminal residue" evidence="1">
    <location>
        <position position="1"/>
    </location>
</feature>
<name>X1B887_9ZZZZ</name>
<proteinExistence type="predicted"/>
<accession>X1B887</accession>
<organism evidence="1">
    <name type="scientific">marine sediment metagenome</name>
    <dbReference type="NCBI Taxonomy" id="412755"/>
    <lineage>
        <taxon>unclassified sequences</taxon>
        <taxon>metagenomes</taxon>
        <taxon>ecological metagenomes</taxon>
    </lineage>
</organism>
<protein>
    <recommendedName>
        <fullName evidence="2">Sulfotransferase domain-containing protein</fullName>
    </recommendedName>
</protein>
<dbReference type="SUPFAM" id="SSF52540">
    <property type="entry name" value="P-loop containing nucleoside triphosphate hydrolases"/>
    <property type="match status" value="1"/>
</dbReference>
<dbReference type="AlphaFoldDB" id="X1B887"/>
<evidence type="ECO:0000313" key="1">
    <source>
        <dbReference type="EMBL" id="GAG77497.1"/>
    </source>
</evidence>
<comment type="caution">
    <text evidence="1">The sequence shown here is derived from an EMBL/GenBank/DDBJ whole genome shotgun (WGS) entry which is preliminary data.</text>
</comment>
<sequence>DWSGAVERQSFDVRRAWTEEHGDDLNYGKESQLRFLRRGIIGDWQNHVWGEAYAVAMKEWRPLMEEIGYD</sequence>
<gene>
    <name evidence="1" type="ORF">S01H4_33166</name>
</gene>
<evidence type="ECO:0008006" key="2">
    <source>
        <dbReference type="Google" id="ProtNLM"/>
    </source>
</evidence>
<dbReference type="EMBL" id="BART01017420">
    <property type="protein sequence ID" value="GAG77497.1"/>
    <property type="molecule type" value="Genomic_DNA"/>
</dbReference>